<evidence type="ECO:0000256" key="1">
    <source>
        <dbReference type="SAM" id="Phobius"/>
    </source>
</evidence>
<name>A0AAE3HVU6_9GAMM</name>
<dbReference type="EMBL" id="LKAJ02000001">
    <property type="protein sequence ID" value="MCS5711299.1"/>
    <property type="molecule type" value="Genomic_DNA"/>
</dbReference>
<reference evidence="2" key="1">
    <citation type="journal article" date="2016" name="Genome Announc.">
        <title>Draft Genome Sequences of Two Novel Amoeba-Resistant Intranuclear Bacteria, 'Candidatus Berkiella cookevillensis' and 'Candidatus Berkiella aquae'.</title>
        <authorList>
            <person name="Mehari Y.T."/>
            <person name="Arivett B.A."/>
            <person name="Farone A.L."/>
            <person name="Gunderson J.H."/>
            <person name="Farone M.B."/>
        </authorList>
    </citation>
    <scope>NUCLEOTIDE SEQUENCE</scope>
    <source>
        <strain evidence="2">HT99</strain>
    </source>
</reference>
<gene>
    <name evidence="2" type="ORF">HT99x_007620</name>
</gene>
<proteinExistence type="predicted"/>
<organism evidence="2 3">
    <name type="scientific">Candidatus Berkiella aquae</name>
    <dbReference type="NCBI Taxonomy" id="295108"/>
    <lineage>
        <taxon>Bacteria</taxon>
        <taxon>Pseudomonadati</taxon>
        <taxon>Pseudomonadota</taxon>
        <taxon>Gammaproteobacteria</taxon>
        <taxon>Candidatus Berkiellales</taxon>
        <taxon>Candidatus Berkiellaceae</taxon>
        <taxon>Candidatus Berkiella</taxon>
    </lineage>
</organism>
<evidence type="ECO:0000313" key="2">
    <source>
        <dbReference type="EMBL" id="MCS5711299.1"/>
    </source>
</evidence>
<dbReference type="Pfam" id="PF14333">
    <property type="entry name" value="DUF4389"/>
    <property type="match status" value="1"/>
</dbReference>
<feature type="transmembrane region" description="Helical" evidence="1">
    <location>
        <begin position="21"/>
        <end position="47"/>
    </location>
</feature>
<keyword evidence="1" id="KW-1133">Transmembrane helix</keyword>
<keyword evidence="1" id="KW-0812">Transmembrane</keyword>
<accession>A0AAE3HVU6</accession>
<keyword evidence="3" id="KW-1185">Reference proteome</keyword>
<dbReference type="InterPro" id="IPR025498">
    <property type="entry name" value="DUF4389"/>
</dbReference>
<sequence>MEILPENVRNNVKSKDHWTRGFYLVLFFFILYSVIFLLFFIGIFQFVTNLFFNKSNKHLLTFGHSLSLYYHDMIQYISYNSARKPFPFSPWPHGDK</sequence>
<protein>
    <submittedName>
        <fullName evidence="2">DUF4389 domain-containing protein</fullName>
    </submittedName>
</protein>
<keyword evidence="1" id="KW-0472">Membrane</keyword>
<comment type="caution">
    <text evidence="2">The sequence shown here is derived from an EMBL/GenBank/DDBJ whole genome shotgun (WGS) entry which is preliminary data.</text>
</comment>
<evidence type="ECO:0000313" key="3">
    <source>
        <dbReference type="Proteomes" id="UP000051497"/>
    </source>
</evidence>
<dbReference type="Proteomes" id="UP000051497">
    <property type="component" value="Unassembled WGS sequence"/>
</dbReference>
<dbReference type="AlphaFoldDB" id="A0AAE3HVU6"/>
<dbReference type="RefSeq" id="WP_075066667.1">
    <property type="nucleotide sequence ID" value="NZ_LKAJ02000001.1"/>
</dbReference>
<reference evidence="2" key="2">
    <citation type="submission" date="2021-06" db="EMBL/GenBank/DDBJ databases">
        <title>Genomic Description and Analysis of Intracellular Bacteria, Candidatus Berkiella cookevillensis and Candidatus Berkiella aquae.</title>
        <authorList>
            <person name="Kidane D.T."/>
            <person name="Mehari Y.T."/>
            <person name="Rice F.C."/>
            <person name="Arivett B.A."/>
            <person name="Farone A.L."/>
            <person name="Berk S.G."/>
            <person name="Farone M.B."/>
        </authorList>
    </citation>
    <scope>NUCLEOTIDE SEQUENCE</scope>
    <source>
        <strain evidence="2">HT99</strain>
    </source>
</reference>